<reference evidence="2 3" key="1">
    <citation type="submission" date="2018-03" db="EMBL/GenBank/DDBJ databases">
        <title>Diversity of phytobeneficial traits revealed by whole-genome analysis of worldwide-isolated phenazine-producing Pseudomonas spp.</title>
        <authorList>
            <person name="Biessy A."/>
            <person name="Novinscak A."/>
            <person name="Blom J."/>
            <person name="Leger G."/>
            <person name="Thomashow L.S."/>
            <person name="Cazorla F.M."/>
            <person name="Josic D."/>
            <person name="Filion M."/>
        </authorList>
    </citation>
    <scope>NUCLEOTIDE SEQUENCE [LARGE SCALE GENOMIC DNA]</scope>
    <source>
        <strain evidence="2 3">B25</strain>
    </source>
</reference>
<evidence type="ECO:0000313" key="2">
    <source>
        <dbReference type="EMBL" id="AZE48070.1"/>
    </source>
</evidence>
<sequence length="41" mass="4784">MQPQDHWTKVNERAEQMALHHGEPAAAFDQRSTCHGKREVR</sequence>
<name>A0A3G7TM35_9PSED</name>
<dbReference type="AlphaFoldDB" id="A0A3G7TM35"/>
<evidence type="ECO:0000256" key="1">
    <source>
        <dbReference type="SAM" id="MobiDB-lite"/>
    </source>
</evidence>
<protein>
    <submittedName>
        <fullName evidence="2">Uncharacterized protein</fullName>
    </submittedName>
</protein>
<evidence type="ECO:0000313" key="3">
    <source>
        <dbReference type="Proteomes" id="UP000268048"/>
    </source>
</evidence>
<dbReference type="EMBL" id="CP027753">
    <property type="protein sequence ID" value="AZE48070.1"/>
    <property type="molecule type" value="Genomic_DNA"/>
</dbReference>
<proteinExistence type="predicted"/>
<accession>A0A3G7TM35</accession>
<organism evidence="2 3">
    <name type="scientific">Pseudomonas chlororaphis</name>
    <dbReference type="NCBI Taxonomy" id="587753"/>
    <lineage>
        <taxon>Bacteria</taxon>
        <taxon>Pseudomonadati</taxon>
        <taxon>Pseudomonadota</taxon>
        <taxon>Gammaproteobacteria</taxon>
        <taxon>Pseudomonadales</taxon>
        <taxon>Pseudomonadaceae</taxon>
        <taxon>Pseudomonas</taxon>
    </lineage>
</organism>
<gene>
    <name evidence="2" type="ORF">C4K04_2397</name>
</gene>
<feature type="region of interest" description="Disordered" evidence="1">
    <location>
        <begin position="22"/>
        <end position="41"/>
    </location>
</feature>
<dbReference type="Proteomes" id="UP000268048">
    <property type="component" value="Chromosome"/>
</dbReference>